<evidence type="ECO:0000256" key="1">
    <source>
        <dbReference type="ARBA" id="ARBA00004141"/>
    </source>
</evidence>
<keyword evidence="8 9" id="KW-0407">Ion channel</keyword>
<dbReference type="EMBL" id="JALQCY010000004">
    <property type="protein sequence ID" value="MCK9794757.1"/>
    <property type="molecule type" value="Genomic_DNA"/>
</dbReference>
<comment type="function">
    <text evidence="9">Channel that opens in response to stretch forces in the membrane lipid bilayer. May participate in the regulation of osmotic pressure changes within the cell.</text>
</comment>
<evidence type="ECO:0000313" key="10">
    <source>
        <dbReference type="EMBL" id="MCK9794757.1"/>
    </source>
</evidence>
<reference evidence="10 11" key="1">
    <citation type="submission" date="2022-02" db="EMBL/GenBank/DDBJ databases">
        <title>The car tank lid bacteriome: a reservoir of bacteria with potential in bioremediation of fuel.</title>
        <authorList>
            <person name="Vidal-Verdu A."/>
            <person name="Gomez-Martinez D."/>
            <person name="Latorre-Perez A."/>
            <person name="Pereto J."/>
            <person name="Porcar M."/>
        </authorList>
    </citation>
    <scope>NUCLEOTIDE SEQUENCE [LARGE SCALE GENOMIC DNA]</scope>
    <source>
        <strain evidence="10 11">4D.3</strain>
    </source>
</reference>
<dbReference type="PRINTS" id="PR01264">
    <property type="entry name" value="MECHCHANNEL"/>
</dbReference>
<dbReference type="InterPro" id="IPR036019">
    <property type="entry name" value="MscL_channel"/>
</dbReference>
<evidence type="ECO:0000256" key="7">
    <source>
        <dbReference type="ARBA" id="ARBA00023136"/>
    </source>
</evidence>
<sequence length="140" mass="15102">MFDGFKAFIMRGSVVDLAVGLIIGSAFTAVVTAMVDNILNPIIGAIFGKPDLTNLWDIRLRGEHDGIPASVLSVGGFLDAVLNFLIVAAALYFAIVMPLNKLAERRARGQEEEPEPLAQDTVLLQEIRDLLAAQSGRPQL</sequence>
<dbReference type="Proteomes" id="UP001651050">
    <property type="component" value="Unassembled WGS sequence"/>
</dbReference>
<dbReference type="RefSeq" id="WP_416344621.1">
    <property type="nucleotide sequence ID" value="NZ_JALQCY010000004.1"/>
</dbReference>
<dbReference type="SUPFAM" id="SSF81330">
    <property type="entry name" value="Gated mechanosensitive channel"/>
    <property type="match status" value="1"/>
</dbReference>
<comment type="similarity">
    <text evidence="9">Belongs to the MscL family.</text>
</comment>
<evidence type="ECO:0000256" key="3">
    <source>
        <dbReference type="ARBA" id="ARBA00022475"/>
    </source>
</evidence>
<accession>A0ABT0J5K8</accession>
<keyword evidence="4 9" id="KW-0812">Transmembrane</keyword>
<dbReference type="HAMAP" id="MF_00115">
    <property type="entry name" value="MscL"/>
    <property type="match status" value="1"/>
</dbReference>
<evidence type="ECO:0000256" key="6">
    <source>
        <dbReference type="ARBA" id="ARBA00023065"/>
    </source>
</evidence>
<feature type="transmembrane region" description="Helical" evidence="9">
    <location>
        <begin position="80"/>
        <end position="99"/>
    </location>
</feature>
<evidence type="ECO:0000256" key="5">
    <source>
        <dbReference type="ARBA" id="ARBA00022989"/>
    </source>
</evidence>
<feature type="transmembrane region" description="Helical" evidence="9">
    <location>
        <begin position="12"/>
        <end position="35"/>
    </location>
</feature>
<evidence type="ECO:0000256" key="4">
    <source>
        <dbReference type="ARBA" id="ARBA00022692"/>
    </source>
</evidence>
<dbReference type="PANTHER" id="PTHR30266">
    <property type="entry name" value="MECHANOSENSITIVE CHANNEL MSCL"/>
    <property type="match status" value="1"/>
</dbReference>
<name>A0ABT0J5K8_9MICO</name>
<keyword evidence="5 9" id="KW-1133">Transmembrane helix</keyword>
<keyword evidence="6 9" id="KW-0406">Ion transport</keyword>
<evidence type="ECO:0000256" key="2">
    <source>
        <dbReference type="ARBA" id="ARBA00022448"/>
    </source>
</evidence>
<protein>
    <recommendedName>
        <fullName evidence="9">Large-conductance mechanosensitive channel</fullName>
    </recommendedName>
</protein>
<comment type="subcellular location">
    <subcellularLocation>
        <location evidence="9">Cell membrane</location>
        <topology evidence="9">Multi-pass membrane protein</topology>
    </subcellularLocation>
    <subcellularLocation>
        <location evidence="1">Membrane</location>
        <topology evidence="1">Multi-pass membrane protein</topology>
    </subcellularLocation>
</comment>
<dbReference type="PANTHER" id="PTHR30266:SF2">
    <property type="entry name" value="LARGE-CONDUCTANCE MECHANOSENSITIVE CHANNEL"/>
    <property type="match status" value="1"/>
</dbReference>
<keyword evidence="7 9" id="KW-0472">Membrane</keyword>
<proteinExistence type="inferred from homology"/>
<dbReference type="Pfam" id="PF01741">
    <property type="entry name" value="MscL"/>
    <property type="match status" value="1"/>
</dbReference>
<keyword evidence="2 9" id="KW-0813">Transport</keyword>
<dbReference type="Gene3D" id="1.10.1200.120">
    <property type="entry name" value="Large-conductance mechanosensitive channel, MscL, domain 1"/>
    <property type="match status" value="1"/>
</dbReference>
<evidence type="ECO:0000256" key="8">
    <source>
        <dbReference type="ARBA" id="ARBA00023303"/>
    </source>
</evidence>
<comment type="caution">
    <text evidence="10">The sequence shown here is derived from an EMBL/GenBank/DDBJ whole genome shotgun (WGS) entry which is preliminary data.</text>
</comment>
<keyword evidence="11" id="KW-1185">Reference proteome</keyword>
<keyword evidence="3 9" id="KW-1003">Cell membrane</keyword>
<dbReference type="InterPro" id="IPR037673">
    <property type="entry name" value="MSC/AndL"/>
</dbReference>
<evidence type="ECO:0000256" key="9">
    <source>
        <dbReference type="HAMAP-Rule" id="MF_00115"/>
    </source>
</evidence>
<gene>
    <name evidence="9 10" type="primary">mscL</name>
    <name evidence="10" type="ORF">M1843_13475</name>
</gene>
<dbReference type="InterPro" id="IPR001185">
    <property type="entry name" value="MS_channel"/>
</dbReference>
<dbReference type="NCBIfam" id="TIGR00220">
    <property type="entry name" value="mscL"/>
    <property type="match status" value="1"/>
</dbReference>
<comment type="subunit">
    <text evidence="9">Homopentamer.</text>
</comment>
<organism evidence="10 11">
    <name type="scientific">Isoptericola peretonis</name>
    <dbReference type="NCBI Taxonomy" id="2918523"/>
    <lineage>
        <taxon>Bacteria</taxon>
        <taxon>Bacillati</taxon>
        <taxon>Actinomycetota</taxon>
        <taxon>Actinomycetes</taxon>
        <taxon>Micrococcales</taxon>
        <taxon>Promicromonosporaceae</taxon>
        <taxon>Isoptericola</taxon>
    </lineage>
</organism>
<evidence type="ECO:0000313" key="11">
    <source>
        <dbReference type="Proteomes" id="UP001651050"/>
    </source>
</evidence>